<sequence length="75" mass="8321">MASQMADSSSQKPRTRQKVRIVGKIRPFTDSEIDSSQGIPAARIVVQKLDSSDHVALLVGYQTSRFLVFIGGTRW</sequence>
<accession>A0AAV7E328</accession>
<evidence type="ECO:0000313" key="2">
    <source>
        <dbReference type="Proteomes" id="UP000825729"/>
    </source>
</evidence>
<reference evidence="1 2" key="1">
    <citation type="submission" date="2021-07" db="EMBL/GenBank/DDBJ databases">
        <title>The Aristolochia fimbriata genome: insights into angiosperm evolution, floral development and chemical biosynthesis.</title>
        <authorList>
            <person name="Jiao Y."/>
        </authorList>
    </citation>
    <scope>NUCLEOTIDE SEQUENCE [LARGE SCALE GENOMIC DNA]</scope>
    <source>
        <strain evidence="1">IBCAS-2021</strain>
        <tissue evidence="1">Leaf</tissue>
    </source>
</reference>
<dbReference type="EMBL" id="JAINDJ010000007">
    <property type="protein sequence ID" value="KAG9442978.1"/>
    <property type="molecule type" value="Genomic_DNA"/>
</dbReference>
<proteinExistence type="predicted"/>
<evidence type="ECO:0000313" key="1">
    <source>
        <dbReference type="EMBL" id="KAG9442978.1"/>
    </source>
</evidence>
<organism evidence="1 2">
    <name type="scientific">Aristolochia fimbriata</name>
    <name type="common">White veined hardy Dutchman's pipe vine</name>
    <dbReference type="NCBI Taxonomy" id="158543"/>
    <lineage>
        <taxon>Eukaryota</taxon>
        <taxon>Viridiplantae</taxon>
        <taxon>Streptophyta</taxon>
        <taxon>Embryophyta</taxon>
        <taxon>Tracheophyta</taxon>
        <taxon>Spermatophyta</taxon>
        <taxon>Magnoliopsida</taxon>
        <taxon>Magnoliidae</taxon>
        <taxon>Piperales</taxon>
        <taxon>Aristolochiaceae</taxon>
        <taxon>Aristolochia</taxon>
    </lineage>
</organism>
<keyword evidence="2" id="KW-1185">Reference proteome</keyword>
<name>A0AAV7E328_ARIFI</name>
<dbReference type="AlphaFoldDB" id="A0AAV7E328"/>
<gene>
    <name evidence="1" type="ORF">H6P81_018832</name>
</gene>
<protein>
    <submittedName>
        <fullName evidence="1">Uncharacterized protein</fullName>
    </submittedName>
</protein>
<dbReference type="Proteomes" id="UP000825729">
    <property type="component" value="Unassembled WGS sequence"/>
</dbReference>
<comment type="caution">
    <text evidence="1">The sequence shown here is derived from an EMBL/GenBank/DDBJ whole genome shotgun (WGS) entry which is preliminary data.</text>
</comment>